<sequence>MSAAVESKPSPVRPFPWDEAMYAGFGLLRLTPQAFWSMTPRELSAAIGPLAPVLDAPSRQTLDALMLAFPDR</sequence>
<dbReference type="RefSeq" id="WP_012783911.1">
    <property type="nucleotide sequence ID" value="NC_013119.1"/>
</dbReference>
<name>C7LAQ9_BRUMC</name>
<organism evidence="1 2">
    <name type="scientific">Brucella microti (strain BCCN 7-01 / CAPM 6434 / CCM 4915)</name>
    <dbReference type="NCBI Taxonomy" id="568815"/>
    <lineage>
        <taxon>Bacteria</taxon>
        <taxon>Pseudomonadati</taxon>
        <taxon>Pseudomonadota</taxon>
        <taxon>Alphaproteobacteria</taxon>
        <taxon>Hyphomicrobiales</taxon>
        <taxon>Brucellaceae</taxon>
        <taxon>Brucella/Ochrobactrum group</taxon>
        <taxon>Brucella</taxon>
    </lineage>
</organism>
<dbReference type="AlphaFoldDB" id="C7LAQ9"/>
<dbReference type="InterPro" id="IPR019056">
    <property type="entry name" value="Phage_TAC_6"/>
</dbReference>
<dbReference type="Pfam" id="PF09550">
    <property type="entry name" value="Phage_TAC_6"/>
    <property type="match status" value="1"/>
</dbReference>
<dbReference type="HOGENOM" id="CLU_188457_1_0_5"/>
<proteinExistence type="predicted"/>
<dbReference type="InterPro" id="IPR011739">
    <property type="entry name" value="GTA_rcc01693"/>
</dbReference>
<evidence type="ECO:0000313" key="2">
    <source>
        <dbReference type="Proteomes" id="UP000002188"/>
    </source>
</evidence>
<gene>
    <name evidence="1" type="ordered locus">BMI_I595</name>
</gene>
<dbReference type="EMBL" id="CP001578">
    <property type="protein sequence ID" value="ACU47594.1"/>
    <property type="molecule type" value="Genomic_DNA"/>
</dbReference>
<protein>
    <recommendedName>
        <fullName evidence="3">Phage tail assembly chaperone</fullName>
    </recommendedName>
</protein>
<dbReference type="KEGG" id="bmr:BMI_I595"/>
<keyword evidence="2" id="KW-1185">Reference proteome</keyword>
<evidence type="ECO:0000313" key="1">
    <source>
        <dbReference type="EMBL" id="ACU47594.1"/>
    </source>
</evidence>
<accession>C7LAQ9</accession>
<dbReference type="Proteomes" id="UP000002188">
    <property type="component" value="Chromosome 1"/>
</dbReference>
<evidence type="ECO:0008006" key="3">
    <source>
        <dbReference type="Google" id="ProtNLM"/>
    </source>
</evidence>
<dbReference type="NCBIfam" id="TIGR02216">
    <property type="entry name" value="phage_TIGR02216"/>
    <property type="match status" value="1"/>
</dbReference>
<reference evidence="1 2" key="1">
    <citation type="journal article" date="2009" name="BMC Genomics">
        <title>Brucella microti: the genome sequence of an emerging pathogen.</title>
        <authorList>
            <person name="Audic S."/>
            <person name="Lescot M."/>
            <person name="Claverie J.-M."/>
            <person name="Scholz H.C."/>
        </authorList>
    </citation>
    <scope>NUCLEOTIDE SEQUENCE [LARGE SCALE GENOMIC DNA]</scope>
    <source>
        <strain evidence="1 2">CCM 4915</strain>
    </source>
</reference>